<dbReference type="SUPFAM" id="SSF47473">
    <property type="entry name" value="EF-hand"/>
    <property type="match status" value="1"/>
</dbReference>
<organism evidence="4 5">
    <name type="scientific">Carnegiea gigantea</name>
    <dbReference type="NCBI Taxonomy" id="171969"/>
    <lineage>
        <taxon>Eukaryota</taxon>
        <taxon>Viridiplantae</taxon>
        <taxon>Streptophyta</taxon>
        <taxon>Embryophyta</taxon>
        <taxon>Tracheophyta</taxon>
        <taxon>Spermatophyta</taxon>
        <taxon>Magnoliopsida</taxon>
        <taxon>eudicotyledons</taxon>
        <taxon>Gunneridae</taxon>
        <taxon>Pentapetalae</taxon>
        <taxon>Caryophyllales</taxon>
        <taxon>Cactineae</taxon>
        <taxon>Cactaceae</taxon>
        <taxon>Cactoideae</taxon>
        <taxon>Echinocereeae</taxon>
        <taxon>Carnegiea</taxon>
    </lineage>
</organism>
<evidence type="ECO:0000256" key="2">
    <source>
        <dbReference type="ARBA" id="ARBA00022837"/>
    </source>
</evidence>
<keyword evidence="5" id="KW-1185">Reference proteome</keyword>
<dbReference type="Pfam" id="PF13499">
    <property type="entry name" value="EF-hand_7"/>
    <property type="match status" value="1"/>
</dbReference>
<dbReference type="InterPro" id="IPR050145">
    <property type="entry name" value="Centrin_CML-like"/>
</dbReference>
<dbReference type="PROSITE" id="PS00018">
    <property type="entry name" value="EF_HAND_1"/>
    <property type="match status" value="2"/>
</dbReference>
<dbReference type="GO" id="GO:0043226">
    <property type="term" value="C:organelle"/>
    <property type="evidence" value="ECO:0007669"/>
    <property type="project" value="UniProtKB-ARBA"/>
</dbReference>
<comment type="caution">
    <text evidence="4">The sequence shown here is derived from an EMBL/GenBank/DDBJ whole genome shotgun (WGS) entry which is preliminary data.</text>
</comment>
<gene>
    <name evidence="4" type="ORF">Cgig2_029507</name>
</gene>
<dbReference type="Proteomes" id="UP001153076">
    <property type="component" value="Unassembled WGS sequence"/>
</dbReference>
<evidence type="ECO:0000256" key="1">
    <source>
        <dbReference type="ARBA" id="ARBA00022737"/>
    </source>
</evidence>
<dbReference type="OrthoDB" id="26525at2759"/>
<dbReference type="EMBL" id="JAKOGI010000080">
    <property type="protein sequence ID" value="KAJ8445135.1"/>
    <property type="molecule type" value="Genomic_DNA"/>
</dbReference>
<keyword evidence="2" id="KW-0106">Calcium</keyword>
<dbReference type="InterPro" id="IPR002048">
    <property type="entry name" value="EF_hand_dom"/>
</dbReference>
<dbReference type="CDD" id="cd00051">
    <property type="entry name" value="EFh"/>
    <property type="match status" value="1"/>
</dbReference>
<dbReference type="InterPro" id="IPR018247">
    <property type="entry name" value="EF_Hand_1_Ca_BS"/>
</dbReference>
<dbReference type="InterPro" id="IPR011992">
    <property type="entry name" value="EF-hand-dom_pair"/>
</dbReference>
<feature type="domain" description="EF-hand" evidence="3">
    <location>
        <begin position="16"/>
        <end position="51"/>
    </location>
</feature>
<feature type="domain" description="EF-hand" evidence="3">
    <location>
        <begin position="52"/>
        <end position="87"/>
    </location>
</feature>
<dbReference type="AlphaFoldDB" id="A0A9Q1KLI4"/>
<evidence type="ECO:0000313" key="4">
    <source>
        <dbReference type="EMBL" id="KAJ8445135.1"/>
    </source>
</evidence>
<dbReference type="FunFam" id="1.10.238.10:FF:000178">
    <property type="entry name" value="Calmodulin-2 A"/>
    <property type="match status" value="1"/>
</dbReference>
<dbReference type="PANTHER" id="PTHR23050">
    <property type="entry name" value="CALCIUM BINDING PROTEIN"/>
    <property type="match status" value="1"/>
</dbReference>
<dbReference type="GO" id="GO:0005509">
    <property type="term" value="F:calcium ion binding"/>
    <property type="evidence" value="ECO:0007669"/>
    <property type="project" value="InterPro"/>
</dbReference>
<reference evidence="4" key="1">
    <citation type="submission" date="2022-04" db="EMBL/GenBank/DDBJ databases">
        <title>Carnegiea gigantea Genome sequencing and assembly v2.</title>
        <authorList>
            <person name="Copetti D."/>
            <person name="Sanderson M.J."/>
            <person name="Burquez A."/>
            <person name="Wojciechowski M.F."/>
        </authorList>
    </citation>
    <scope>NUCLEOTIDE SEQUENCE</scope>
    <source>
        <strain evidence="4">SGP5-SGP5p</strain>
        <tissue evidence="4">Aerial part</tissue>
    </source>
</reference>
<proteinExistence type="predicted"/>
<dbReference type="SMART" id="SM00054">
    <property type="entry name" value="EFh"/>
    <property type="match status" value="3"/>
</dbReference>
<sequence length="151" mass="16082">MAQLGANTSVEAETLSHVLGLMQAFQAFDSDNDGRINEAELAGIMGSLGYKTTDQEVRAMMSQADANRDGQLSLAEFLELNTKDMELGSLATLLKSAFESIDADGDDVITGEGLFQAMRDMGVGGFSFETCQEIIDSMDGDGDGACHPTIR</sequence>
<evidence type="ECO:0000259" key="3">
    <source>
        <dbReference type="PROSITE" id="PS50222"/>
    </source>
</evidence>
<evidence type="ECO:0000313" key="5">
    <source>
        <dbReference type="Proteomes" id="UP001153076"/>
    </source>
</evidence>
<name>A0A9Q1KLI4_9CARY</name>
<keyword evidence="1" id="KW-0677">Repeat</keyword>
<dbReference type="Gene3D" id="1.10.238.10">
    <property type="entry name" value="EF-hand"/>
    <property type="match status" value="2"/>
</dbReference>
<protein>
    <recommendedName>
        <fullName evidence="3">EF-hand domain-containing protein</fullName>
    </recommendedName>
</protein>
<dbReference type="PROSITE" id="PS50222">
    <property type="entry name" value="EF_HAND_2"/>
    <property type="match status" value="3"/>
</dbReference>
<accession>A0A9Q1KLI4</accession>
<feature type="domain" description="EF-hand" evidence="3">
    <location>
        <begin position="89"/>
        <end position="124"/>
    </location>
</feature>